<accession>A0AAE1GK19</accession>
<evidence type="ECO:0000313" key="10">
    <source>
        <dbReference type="EMBL" id="KAK3893922.1"/>
    </source>
</evidence>
<evidence type="ECO:0000256" key="5">
    <source>
        <dbReference type="ARBA" id="ARBA00022989"/>
    </source>
</evidence>
<feature type="transmembrane region" description="Helical" evidence="7">
    <location>
        <begin position="70"/>
        <end position="86"/>
    </location>
</feature>
<keyword evidence="3" id="KW-1003">Cell membrane</keyword>
<evidence type="ECO:0000313" key="11">
    <source>
        <dbReference type="Proteomes" id="UP001286313"/>
    </source>
</evidence>
<dbReference type="GO" id="GO:0070782">
    <property type="term" value="P:phosphatidylserine exposure on apoptotic cell surface"/>
    <property type="evidence" value="ECO:0007669"/>
    <property type="project" value="TreeGrafter"/>
</dbReference>
<evidence type="ECO:0000256" key="2">
    <source>
        <dbReference type="ARBA" id="ARBA00008789"/>
    </source>
</evidence>
<evidence type="ECO:0000256" key="1">
    <source>
        <dbReference type="ARBA" id="ARBA00004651"/>
    </source>
</evidence>
<gene>
    <name evidence="10" type="ORF">Pcinc_002286</name>
    <name evidence="9" type="ORF">Pcinc_040012</name>
</gene>
<evidence type="ECO:0000256" key="6">
    <source>
        <dbReference type="ARBA" id="ARBA00023136"/>
    </source>
</evidence>
<dbReference type="GO" id="GO:0043652">
    <property type="term" value="P:engulfment of apoptotic cell"/>
    <property type="evidence" value="ECO:0007669"/>
    <property type="project" value="TreeGrafter"/>
</dbReference>
<dbReference type="EMBL" id="JAWQEG010000161">
    <property type="protein sequence ID" value="KAK3893922.1"/>
    <property type="molecule type" value="Genomic_DNA"/>
</dbReference>
<sequence>MPFKRDRDDYAQHHPKSSRSSSSSTTTPPQFTWLERLWIVVVSLSYVLGYCIQISIIAERFSLEEPPANRSLYVIFFLLPHLTAGLKNLQYHYREASEEEDEGSSMGWIINIIFLPFSPMIRMVRAFRYGLGEKNDPDDGIRFVDEMVTAGVLRLFEVFLGDGPTLTLLMRDDVWGRSDDWSVQIMGPSNLIRCGPACQYDMQKPINFWTIFRMLFLLSKMAQCVTFYLVIVKRLQRLEHHEYYRHLKGPNARQGRLNIFATLLLYLAHFFFIGSRIMGYSMVSFTWGAWIYLIIGGHWLLNTAWHLITVLKSEGLKASRSVSSLIMGGIWLITLTNEQGGRQLGRFIIYYSLAFAESAICGWLWHTAMNGSGDFFAVKAPFATLVVFMIAVVAHLLYYALCHPGSPSLSSRGFLCCSGNRWDPIDEDGP</sequence>
<dbReference type="PANTHER" id="PTHR16024">
    <property type="entry name" value="XK-RELATED PROTEIN"/>
    <property type="match status" value="1"/>
</dbReference>
<keyword evidence="5 7" id="KW-1133">Transmembrane helix</keyword>
<dbReference type="InterPro" id="IPR018629">
    <property type="entry name" value="XK-rel"/>
</dbReference>
<protein>
    <recommendedName>
        <fullName evidence="7">XK-related protein</fullName>
    </recommendedName>
</protein>
<feature type="transmembrane region" description="Helical" evidence="7">
    <location>
        <begin position="257"/>
        <end position="275"/>
    </location>
</feature>
<name>A0AAE1GK19_PETCI</name>
<evidence type="ECO:0000256" key="7">
    <source>
        <dbReference type="RuleBase" id="RU910716"/>
    </source>
</evidence>
<evidence type="ECO:0000256" key="4">
    <source>
        <dbReference type="ARBA" id="ARBA00022692"/>
    </source>
</evidence>
<reference evidence="10" key="1">
    <citation type="submission" date="2023-10" db="EMBL/GenBank/DDBJ databases">
        <title>Genome assemblies of two species of porcelain crab, Petrolisthes cinctipes and Petrolisthes manimaculis (Anomura: Porcellanidae).</title>
        <authorList>
            <person name="Angst P."/>
        </authorList>
    </citation>
    <scope>NUCLEOTIDE SEQUENCE</scope>
    <source>
        <strain evidence="10">PB745_01</strain>
        <tissue evidence="10">Gill</tissue>
    </source>
</reference>
<feature type="transmembrane region" description="Helical" evidence="7">
    <location>
        <begin position="380"/>
        <end position="401"/>
    </location>
</feature>
<proteinExistence type="inferred from homology"/>
<organism evidence="10 11">
    <name type="scientific">Petrolisthes cinctipes</name>
    <name type="common">Flat porcelain crab</name>
    <dbReference type="NCBI Taxonomy" id="88211"/>
    <lineage>
        <taxon>Eukaryota</taxon>
        <taxon>Metazoa</taxon>
        <taxon>Ecdysozoa</taxon>
        <taxon>Arthropoda</taxon>
        <taxon>Crustacea</taxon>
        <taxon>Multicrustacea</taxon>
        <taxon>Malacostraca</taxon>
        <taxon>Eumalacostraca</taxon>
        <taxon>Eucarida</taxon>
        <taxon>Decapoda</taxon>
        <taxon>Pleocyemata</taxon>
        <taxon>Anomura</taxon>
        <taxon>Galatheoidea</taxon>
        <taxon>Porcellanidae</taxon>
        <taxon>Petrolisthes</taxon>
    </lineage>
</organism>
<evidence type="ECO:0000256" key="3">
    <source>
        <dbReference type="ARBA" id="ARBA00022475"/>
    </source>
</evidence>
<feature type="transmembrane region" description="Helical" evidence="7">
    <location>
        <begin position="106"/>
        <end position="124"/>
    </location>
</feature>
<feature type="transmembrane region" description="Helical" evidence="7">
    <location>
        <begin position="37"/>
        <end position="58"/>
    </location>
</feature>
<feature type="compositionally biased region" description="Low complexity" evidence="8">
    <location>
        <begin position="18"/>
        <end position="27"/>
    </location>
</feature>
<feature type="region of interest" description="Disordered" evidence="8">
    <location>
        <begin position="1"/>
        <end position="28"/>
    </location>
</feature>
<dbReference type="InterPro" id="IPR050895">
    <property type="entry name" value="XK-related_scramblase"/>
</dbReference>
<evidence type="ECO:0000256" key="8">
    <source>
        <dbReference type="SAM" id="MobiDB-lite"/>
    </source>
</evidence>
<feature type="transmembrane region" description="Helical" evidence="7">
    <location>
        <begin position="348"/>
        <end position="368"/>
    </location>
</feature>
<dbReference type="EMBL" id="JAWQEG010006960">
    <property type="protein sequence ID" value="KAK3853447.1"/>
    <property type="molecule type" value="Genomic_DNA"/>
</dbReference>
<dbReference type="GO" id="GO:1902742">
    <property type="term" value="P:apoptotic process involved in development"/>
    <property type="evidence" value="ECO:0007669"/>
    <property type="project" value="TreeGrafter"/>
</dbReference>
<dbReference type="AlphaFoldDB" id="A0AAE1GK19"/>
<dbReference type="Proteomes" id="UP001286313">
    <property type="component" value="Unassembled WGS sequence"/>
</dbReference>
<dbReference type="Pfam" id="PF09815">
    <property type="entry name" value="XK-related"/>
    <property type="match status" value="1"/>
</dbReference>
<dbReference type="PANTHER" id="PTHR16024:SF6">
    <property type="entry name" value="XK-RELATED PROTEIN"/>
    <property type="match status" value="1"/>
</dbReference>
<comment type="subcellular location">
    <subcellularLocation>
        <location evidence="1">Cell membrane</location>
        <topology evidence="1">Multi-pass membrane protein</topology>
    </subcellularLocation>
    <subcellularLocation>
        <location evidence="7">Membrane</location>
        <topology evidence="7">Multi-pass membrane protein</topology>
    </subcellularLocation>
</comment>
<comment type="caution">
    <text evidence="10">The sequence shown here is derived from an EMBL/GenBank/DDBJ whole genome shotgun (WGS) entry which is preliminary data.</text>
</comment>
<evidence type="ECO:0000313" key="9">
    <source>
        <dbReference type="EMBL" id="KAK3853447.1"/>
    </source>
</evidence>
<feature type="transmembrane region" description="Helical" evidence="7">
    <location>
        <begin position="287"/>
        <end position="308"/>
    </location>
</feature>
<keyword evidence="11" id="KW-1185">Reference proteome</keyword>
<feature type="compositionally biased region" description="Basic and acidic residues" evidence="8">
    <location>
        <begin position="1"/>
        <end position="12"/>
    </location>
</feature>
<keyword evidence="4 7" id="KW-0812">Transmembrane</keyword>
<keyword evidence="6 7" id="KW-0472">Membrane</keyword>
<dbReference type="GO" id="GO:0005886">
    <property type="term" value="C:plasma membrane"/>
    <property type="evidence" value="ECO:0007669"/>
    <property type="project" value="UniProtKB-SubCell"/>
</dbReference>
<feature type="transmembrane region" description="Helical" evidence="7">
    <location>
        <begin position="211"/>
        <end position="231"/>
    </location>
</feature>
<comment type="similarity">
    <text evidence="2 7">Belongs to the XK family.</text>
</comment>